<gene>
    <name evidence="1" type="ORF">ACFFQA_10725</name>
</gene>
<dbReference type="RefSeq" id="WP_377851607.1">
    <property type="nucleotide sequence ID" value="NZ_JBHLZU010000009.1"/>
</dbReference>
<reference evidence="1 2" key="1">
    <citation type="submission" date="2024-09" db="EMBL/GenBank/DDBJ databases">
        <authorList>
            <person name="Sun Q."/>
            <person name="Mori K."/>
        </authorList>
    </citation>
    <scope>NUCLEOTIDE SEQUENCE [LARGE SCALE GENOMIC DNA]</scope>
    <source>
        <strain evidence="1 2">TBRC 7907</strain>
    </source>
</reference>
<accession>A0ABV5ZW14</accession>
<dbReference type="Proteomes" id="UP001589693">
    <property type="component" value="Unassembled WGS sequence"/>
</dbReference>
<protein>
    <recommendedName>
        <fullName evidence="3">DUF4280 domain-containing protein</fullName>
    </recommendedName>
</protein>
<dbReference type="EMBL" id="JBHLZU010000009">
    <property type="protein sequence ID" value="MFB9904408.1"/>
    <property type="molecule type" value="Genomic_DNA"/>
</dbReference>
<comment type="caution">
    <text evidence="1">The sequence shown here is derived from an EMBL/GenBank/DDBJ whole genome shotgun (WGS) entry which is preliminary data.</text>
</comment>
<proteinExistence type="predicted"/>
<evidence type="ECO:0000313" key="2">
    <source>
        <dbReference type="Proteomes" id="UP001589693"/>
    </source>
</evidence>
<evidence type="ECO:0008006" key="3">
    <source>
        <dbReference type="Google" id="ProtNLM"/>
    </source>
</evidence>
<name>A0ABV5ZW14_9PSEU</name>
<sequence>MGERIDPCLVVSKVQGKLKLTKEGQKEEPQLSTCQFSGPSISQQDTRPAYVVILGVAYDGGLSSVQPKQGQVFKELDINGRKMNMVAPVGEGKACRISLDLTATSRWVVHLLGTDDNTYEKDYMCPDAGVIAEAIEPELPPVR</sequence>
<organism evidence="1 2">
    <name type="scientific">Allokutzneria oryzae</name>
    <dbReference type="NCBI Taxonomy" id="1378989"/>
    <lineage>
        <taxon>Bacteria</taxon>
        <taxon>Bacillati</taxon>
        <taxon>Actinomycetota</taxon>
        <taxon>Actinomycetes</taxon>
        <taxon>Pseudonocardiales</taxon>
        <taxon>Pseudonocardiaceae</taxon>
        <taxon>Allokutzneria</taxon>
    </lineage>
</organism>
<evidence type="ECO:0000313" key="1">
    <source>
        <dbReference type="EMBL" id="MFB9904408.1"/>
    </source>
</evidence>
<keyword evidence="2" id="KW-1185">Reference proteome</keyword>